<sequence>MTSVMSVCVRNTMRNMYFNAIMSLFSISSTVSVLTGFQTPAPKLTLLSPALNGDTVDIMANTSLHLKCTGDKPMYWQFPNNNPQYDPVVKVAQIRSKCDDNQHLKCVTDVVIPEVDYEMTGHFTCLYNDSTISERSDTIYVYVNGKADPEYLIVPYEGNYDFMFIAVFQSQPATIPCKPTDSRAKVSLWKVHTNSGIPQEIVVNNTLGITYNAKKGYHFEYPRWDGETSLLECKVELDGIEMISQISIHWSILPVELHPLIDDSRAKNVFINSTFTLKCFVHIELGVIIVITWDVPNHNTLERFTESMAETQRIELNGNSYDTVSKNLTITDAQMEDDGNYHCNVTDGNGRVFSTSKKVTVYENGLPPSYVNFSMDINNNKPLISKVGEMLGNTSDMSTNISMHLLVSVIANQSGAYRCFATNDNTTTIHSQISFIVTDAINGFSIISSTDEPTVREDISLTCKASVYNYTELNWIRKPLDGIIESEDEYNLTDISAPVMIESNMKDNVIEKTPYTQLELRCMVRGRPKPVITWYRNKKPFIVTENTGIKLEDRNQILTFTRILDKDSGLYECEAHNSGGTVKRSARLKVDSPEDTTSGLSTEEIIVFVLFVVVGTVMIFMAIYIGKKIRQERKQKRELEFLSHNLFETGQIEMFNPDMPLDEQIELLPYDPRYEFPKERLKLESVRYADIMHNQQTSGSYTNGYITTINSAGQETGQDSSSANGSGGYRGESIHKRNKDKLVTTCDLLLCWRAEPKDRPDFMEIADIIGALLESNVRQ</sequence>
<evidence type="ECO:0000256" key="1">
    <source>
        <dbReference type="ARBA" id="ARBA00011360"/>
    </source>
</evidence>
<keyword evidence="6" id="KW-0472">Membrane</keyword>
<evidence type="ECO:0000256" key="6">
    <source>
        <dbReference type="SAM" id="Phobius"/>
    </source>
</evidence>
<dbReference type="InterPro" id="IPR036179">
    <property type="entry name" value="Ig-like_dom_sf"/>
</dbReference>
<keyword evidence="3" id="KW-1015">Disulfide bond</keyword>
<dbReference type="OrthoDB" id="535945at2759"/>
<dbReference type="InterPro" id="IPR013783">
    <property type="entry name" value="Ig-like_fold"/>
</dbReference>
<dbReference type="SUPFAM" id="SSF48726">
    <property type="entry name" value="Immunoglobulin"/>
    <property type="match status" value="2"/>
</dbReference>
<dbReference type="CDD" id="cd00096">
    <property type="entry name" value="Ig"/>
    <property type="match status" value="1"/>
</dbReference>
<evidence type="ECO:0000256" key="2">
    <source>
        <dbReference type="ARBA" id="ARBA00019671"/>
    </source>
</evidence>
<keyword evidence="6" id="KW-1133">Transmembrane helix</keyword>
<comment type="subunit">
    <text evidence="1">Forms a complex composed of PDGFRL, TNK2 and GRB2.</text>
</comment>
<name>A0A7R9KNC9_9ACAR</name>
<dbReference type="PIRSF" id="PIRSF000615">
    <property type="entry name" value="TyrPK_CSF1-R"/>
    <property type="match status" value="1"/>
</dbReference>
<dbReference type="EMBL" id="CAJPIZ010003719">
    <property type="protein sequence ID" value="CAG2106712.1"/>
    <property type="molecule type" value="Genomic_DNA"/>
</dbReference>
<dbReference type="InterPro" id="IPR013098">
    <property type="entry name" value="Ig_I-set"/>
</dbReference>
<feature type="compositionally biased region" description="Polar residues" evidence="5">
    <location>
        <begin position="712"/>
        <end position="724"/>
    </location>
</feature>
<feature type="region of interest" description="Disordered" evidence="5">
    <location>
        <begin position="712"/>
        <end position="733"/>
    </location>
</feature>
<dbReference type="FunFam" id="2.60.40.10:FF:000032">
    <property type="entry name" value="palladin isoform X1"/>
    <property type="match status" value="1"/>
</dbReference>
<dbReference type="InterPro" id="IPR003598">
    <property type="entry name" value="Ig_sub2"/>
</dbReference>
<evidence type="ECO:0000256" key="5">
    <source>
        <dbReference type="SAM" id="MobiDB-lite"/>
    </source>
</evidence>
<dbReference type="SMART" id="SM00409">
    <property type="entry name" value="IG"/>
    <property type="match status" value="3"/>
</dbReference>
<dbReference type="SMART" id="SM00408">
    <property type="entry name" value="IGc2"/>
    <property type="match status" value="2"/>
</dbReference>
<dbReference type="PROSITE" id="PS50835">
    <property type="entry name" value="IG_LIKE"/>
    <property type="match status" value="2"/>
</dbReference>
<accession>A0A7R9KNC9</accession>
<feature type="domain" description="Ig-like" evidence="7">
    <location>
        <begin position="498"/>
        <end position="589"/>
    </location>
</feature>
<keyword evidence="6" id="KW-0812">Transmembrane</keyword>
<gene>
    <name evidence="8" type="ORF">OSB1V03_LOCUS6715</name>
</gene>
<dbReference type="EMBL" id="OC858294">
    <property type="protein sequence ID" value="CAD7626282.1"/>
    <property type="molecule type" value="Genomic_DNA"/>
</dbReference>
<dbReference type="PANTHER" id="PTHR15360">
    <property type="entry name" value="PLATELET-DERIVED GROWTH FACTOR RECEPTOR LIKE"/>
    <property type="match status" value="1"/>
</dbReference>
<protein>
    <recommendedName>
        <fullName evidence="2">Platelet-derived growth factor receptor-like protein</fullName>
    </recommendedName>
</protein>
<dbReference type="Proteomes" id="UP000759131">
    <property type="component" value="Unassembled WGS sequence"/>
</dbReference>
<dbReference type="Pfam" id="PF07679">
    <property type="entry name" value="I-set"/>
    <property type="match status" value="1"/>
</dbReference>
<dbReference type="InterPro" id="IPR042495">
    <property type="entry name" value="PDGFRL"/>
</dbReference>
<feature type="transmembrane region" description="Helical" evidence="6">
    <location>
        <begin position="605"/>
        <end position="626"/>
    </location>
</feature>
<feature type="non-terminal residue" evidence="8">
    <location>
        <position position="1"/>
    </location>
</feature>
<dbReference type="InterPro" id="IPR003599">
    <property type="entry name" value="Ig_sub"/>
</dbReference>
<dbReference type="Gene3D" id="2.60.40.10">
    <property type="entry name" value="Immunoglobulins"/>
    <property type="match status" value="4"/>
</dbReference>
<evidence type="ECO:0000313" key="8">
    <source>
        <dbReference type="EMBL" id="CAD7626282.1"/>
    </source>
</evidence>
<organism evidence="8">
    <name type="scientific">Medioppia subpectinata</name>
    <dbReference type="NCBI Taxonomy" id="1979941"/>
    <lineage>
        <taxon>Eukaryota</taxon>
        <taxon>Metazoa</taxon>
        <taxon>Ecdysozoa</taxon>
        <taxon>Arthropoda</taxon>
        <taxon>Chelicerata</taxon>
        <taxon>Arachnida</taxon>
        <taxon>Acari</taxon>
        <taxon>Acariformes</taxon>
        <taxon>Sarcoptiformes</taxon>
        <taxon>Oribatida</taxon>
        <taxon>Brachypylina</taxon>
        <taxon>Oppioidea</taxon>
        <taxon>Oppiidae</taxon>
        <taxon>Medioppia</taxon>
    </lineage>
</organism>
<dbReference type="InterPro" id="IPR007110">
    <property type="entry name" value="Ig-like_dom"/>
</dbReference>
<keyword evidence="4" id="KW-0393">Immunoglobulin domain</keyword>
<proteinExistence type="predicted"/>
<feature type="domain" description="Ig-like" evidence="7">
    <location>
        <begin position="259"/>
        <end position="360"/>
    </location>
</feature>
<reference evidence="8" key="1">
    <citation type="submission" date="2020-11" db="EMBL/GenBank/DDBJ databases">
        <authorList>
            <person name="Tran Van P."/>
        </authorList>
    </citation>
    <scope>NUCLEOTIDE SEQUENCE</scope>
</reference>
<evidence type="ECO:0000259" key="7">
    <source>
        <dbReference type="PROSITE" id="PS50835"/>
    </source>
</evidence>
<evidence type="ECO:0000256" key="4">
    <source>
        <dbReference type="ARBA" id="ARBA00023319"/>
    </source>
</evidence>
<dbReference type="PANTHER" id="PTHR15360:SF4">
    <property type="entry name" value="PROTEIN KINASE DOMAIN-CONTAINING PROTEIN"/>
    <property type="match status" value="1"/>
</dbReference>
<evidence type="ECO:0000313" key="9">
    <source>
        <dbReference type="Proteomes" id="UP000759131"/>
    </source>
</evidence>
<dbReference type="AlphaFoldDB" id="A0A7R9KNC9"/>
<keyword evidence="9" id="KW-1185">Reference proteome</keyword>
<evidence type="ECO:0000256" key="3">
    <source>
        <dbReference type="ARBA" id="ARBA00023157"/>
    </source>
</evidence>